<organism evidence="7 8">
    <name type="scientific">Bacteroides mediterraneensis</name>
    <dbReference type="NCBI Taxonomy" id="1841856"/>
    <lineage>
        <taxon>Bacteria</taxon>
        <taxon>Pseudomonadati</taxon>
        <taxon>Bacteroidota</taxon>
        <taxon>Bacteroidia</taxon>
        <taxon>Bacteroidales</taxon>
        <taxon>Bacteroidaceae</taxon>
        <taxon>Bacteroides</taxon>
    </lineage>
</organism>
<feature type="chain" id="PRO_5046699070" evidence="5">
    <location>
        <begin position="24"/>
        <end position="503"/>
    </location>
</feature>
<comment type="similarity">
    <text evidence="1 4">Belongs to the glycosyl hydrolase 30 family.</text>
</comment>
<dbReference type="PANTHER" id="PTHR11069">
    <property type="entry name" value="GLUCOSYLCERAMIDASE"/>
    <property type="match status" value="1"/>
</dbReference>
<comment type="caution">
    <text evidence="7">The sequence shown here is derived from an EMBL/GenBank/DDBJ whole genome shotgun (WGS) entry which is preliminary data.</text>
</comment>
<dbReference type="InterPro" id="IPR017853">
    <property type="entry name" value="GH"/>
</dbReference>
<dbReference type="InterPro" id="IPR001139">
    <property type="entry name" value="Glyco_hydro_30"/>
</dbReference>
<evidence type="ECO:0000256" key="2">
    <source>
        <dbReference type="ARBA" id="ARBA00022729"/>
    </source>
</evidence>
<evidence type="ECO:0000259" key="6">
    <source>
        <dbReference type="Pfam" id="PF02055"/>
    </source>
</evidence>
<evidence type="ECO:0000256" key="5">
    <source>
        <dbReference type="SAM" id="SignalP"/>
    </source>
</evidence>
<dbReference type="Gene3D" id="3.20.20.80">
    <property type="entry name" value="Glycosidases"/>
    <property type="match status" value="2"/>
</dbReference>
<keyword evidence="4" id="KW-0326">Glycosidase</keyword>
<name>A0ABS2EXQ6_9BACE</name>
<feature type="domain" description="Glycosyl hydrolase family 30 TIM-barrel" evidence="6">
    <location>
        <begin position="67"/>
        <end position="176"/>
    </location>
</feature>
<evidence type="ECO:0000256" key="4">
    <source>
        <dbReference type="RuleBase" id="RU361188"/>
    </source>
</evidence>
<reference evidence="7 8" key="1">
    <citation type="journal article" date="2021" name="Sci. Rep.">
        <title>The distribution of antibiotic resistance genes in chicken gut microbiota commensals.</title>
        <authorList>
            <person name="Juricova H."/>
            <person name="Matiasovicova J."/>
            <person name="Kubasova T."/>
            <person name="Cejkova D."/>
            <person name="Rychlik I."/>
        </authorList>
    </citation>
    <scope>NUCLEOTIDE SEQUENCE [LARGE SCALE GENOMIC DNA]</scope>
    <source>
        <strain evidence="7 8">An801</strain>
    </source>
</reference>
<protein>
    <submittedName>
        <fullName evidence="7">Beta-glycosidase</fullName>
    </submittedName>
</protein>
<dbReference type="Proteomes" id="UP000703295">
    <property type="component" value="Unassembled WGS sequence"/>
</dbReference>
<evidence type="ECO:0000313" key="8">
    <source>
        <dbReference type="Proteomes" id="UP000703295"/>
    </source>
</evidence>
<feature type="domain" description="Glycosyl hydrolase family 30 TIM-barrel" evidence="6">
    <location>
        <begin position="233"/>
        <end position="436"/>
    </location>
</feature>
<evidence type="ECO:0000313" key="7">
    <source>
        <dbReference type="EMBL" id="MBM6759124.1"/>
    </source>
</evidence>
<dbReference type="RefSeq" id="WP_204476293.1">
    <property type="nucleotide sequence ID" value="NZ_JACJJW010000029.1"/>
</dbReference>
<evidence type="ECO:0000256" key="1">
    <source>
        <dbReference type="ARBA" id="ARBA00005382"/>
    </source>
</evidence>
<dbReference type="Pfam" id="PF02055">
    <property type="entry name" value="Glyco_hydro_30"/>
    <property type="match status" value="2"/>
</dbReference>
<keyword evidence="8" id="KW-1185">Reference proteome</keyword>
<sequence length="503" mass="57783">MRFQYRIFCVSCLVTLGAVQLSAQTYHWIHSSENDTWQQSTVRLKSEVNTLPDVSVDGKAKIATFKTWGVTFNELCWDALGVLTREEQDEILKKVFAPEGDLRIGRGRISLGANDYARSWYSCDEVEGDFELRYFNIDRDKQAIIPFIRAAQKYNPALTFWVSPWSPPSWLKINGDYPVLSSPANHLSPKLDYLLYGNVGGTTDPDEMKLVGERKGKFPRQLATTDYMIQDPRYLRTYANYFCKFIDAYKAEGIPIDMVMYQNEAYSYTPYPGCAWTAEGTILFNRDYLAPVLKKAHPEVKLYLGTLNTNRQDHVEKILSDKQLQACISGMGFQWEGREILAAIRQQHPDWSYICSESECGWGSFDWKSGEHTFELINHYLGNGCNEYNLWNFILSDEGTSTWGWKQNALIRVDSKTRTFTYTPEYFAVKHYAHYIASGSEVLAYKPEGDDKKPVLVVRTPAKKYVVIAGNFKEESQKLTVKLGKRYLEVVLAPHSMNTFEMK</sequence>
<evidence type="ECO:0000256" key="3">
    <source>
        <dbReference type="ARBA" id="ARBA00022801"/>
    </source>
</evidence>
<dbReference type="EMBL" id="JACJJW010000029">
    <property type="protein sequence ID" value="MBM6759124.1"/>
    <property type="molecule type" value="Genomic_DNA"/>
</dbReference>
<feature type="signal peptide" evidence="5">
    <location>
        <begin position="1"/>
        <end position="23"/>
    </location>
</feature>
<dbReference type="InterPro" id="IPR033453">
    <property type="entry name" value="Glyco_hydro_30_TIM-barrel"/>
</dbReference>
<proteinExistence type="inferred from homology"/>
<keyword evidence="3 4" id="KW-0378">Hydrolase</keyword>
<dbReference type="PANTHER" id="PTHR11069:SF23">
    <property type="entry name" value="LYSOSOMAL ACID GLUCOSYLCERAMIDASE"/>
    <property type="match status" value="1"/>
</dbReference>
<accession>A0ABS2EXQ6</accession>
<gene>
    <name evidence="7" type="ORF">H6A31_10610</name>
</gene>
<dbReference type="SUPFAM" id="SSF51445">
    <property type="entry name" value="(Trans)glycosidases"/>
    <property type="match status" value="1"/>
</dbReference>
<keyword evidence="2 5" id="KW-0732">Signal</keyword>